<protein>
    <submittedName>
        <fullName evidence="1">Uncharacterized protein</fullName>
    </submittedName>
</protein>
<keyword evidence="2" id="KW-1185">Reference proteome</keyword>
<organism evidence="1 2">
    <name type="scientific">Desulfosporosinus youngiae DSM 17734</name>
    <dbReference type="NCBI Taxonomy" id="768710"/>
    <lineage>
        <taxon>Bacteria</taxon>
        <taxon>Bacillati</taxon>
        <taxon>Bacillota</taxon>
        <taxon>Clostridia</taxon>
        <taxon>Eubacteriales</taxon>
        <taxon>Desulfitobacteriaceae</taxon>
        <taxon>Desulfosporosinus</taxon>
    </lineage>
</organism>
<dbReference type="AlphaFoldDB" id="H5XT12"/>
<dbReference type="HOGENOM" id="CLU_3134964_0_0_9"/>
<reference evidence="1 2" key="1">
    <citation type="submission" date="2011-11" db="EMBL/GenBank/DDBJ databases">
        <title>The Noncontiguous Finished genome of Desulfosporosinus youngiae DSM 17734.</title>
        <authorList>
            <consortium name="US DOE Joint Genome Institute (JGI-PGF)"/>
            <person name="Lucas S."/>
            <person name="Han J."/>
            <person name="Lapidus A."/>
            <person name="Cheng J.-F."/>
            <person name="Goodwin L."/>
            <person name="Pitluck S."/>
            <person name="Peters L."/>
            <person name="Ovchinnikova G."/>
            <person name="Lu M."/>
            <person name="Land M.L."/>
            <person name="Hauser L."/>
            <person name="Pester M."/>
            <person name="Spring S."/>
            <person name="Ollivier B."/>
            <person name="Rattei T."/>
            <person name="Klenk H.-P."/>
            <person name="Wagner M."/>
            <person name="Loy A."/>
            <person name="Woyke T.J."/>
        </authorList>
    </citation>
    <scope>NUCLEOTIDE SEQUENCE [LARGE SCALE GENOMIC DNA]</scope>
    <source>
        <strain evidence="1 2">DSM 17734</strain>
    </source>
</reference>
<dbReference type="Proteomes" id="UP000005104">
    <property type="component" value="Chromosome"/>
</dbReference>
<name>H5XT12_9FIRM</name>
<accession>H5XT12</accession>
<proteinExistence type="predicted"/>
<gene>
    <name evidence="1" type="ORF">DesyoDRAFT_0800</name>
</gene>
<evidence type="ECO:0000313" key="2">
    <source>
        <dbReference type="Proteomes" id="UP000005104"/>
    </source>
</evidence>
<dbReference type="EMBL" id="CM001441">
    <property type="protein sequence ID" value="EHQ87975.1"/>
    <property type="molecule type" value="Genomic_DNA"/>
</dbReference>
<evidence type="ECO:0000313" key="1">
    <source>
        <dbReference type="EMBL" id="EHQ87975.1"/>
    </source>
</evidence>
<sequence length="49" mass="5611">MTKMGGNAEVHGFRPCKWDGPWTFLIKFMGGILNERFEIGRADNGAQYY</sequence>